<proteinExistence type="predicted"/>
<sequence length="115" mass="12814">MAATAQANVFADSFDKNAGGFQSPTSTTYQTKYESNRNGTIQLREIGSDYKMDAQMCQALVNCYRGTKIFSITDDNIVHGLPNSYEAGTETLTSALRTTPFTIYQVHVRGQWQAW</sequence>
<organism evidence="1 2">
    <name type="scientific">Rathayibacter festucae DSM 15932</name>
    <dbReference type="NCBI Taxonomy" id="1328866"/>
    <lineage>
        <taxon>Bacteria</taxon>
        <taxon>Bacillati</taxon>
        <taxon>Actinomycetota</taxon>
        <taxon>Actinomycetes</taxon>
        <taxon>Micrococcales</taxon>
        <taxon>Microbacteriaceae</taxon>
        <taxon>Rathayibacter</taxon>
    </lineage>
</organism>
<dbReference type="EMBL" id="CP028137">
    <property type="protein sequence ID" value="AZZ52740.1"/>
    <property type="molecule type" value="Genomic_DNA"/>
</dbReference>
<reference evidence="1 2" key="1">
    <citation type="submission" date="2018-03" db="EMBL/GenBank/DDBJ databases">
        <title>Bacteriophage NCPPB3778 and a type I-E CRISPR drive the evolution of the US Biological Select Agent, Rathayibacter toxicus.</title>
        <authorList>
            <person name="Davis E.W.II."/>
            <person name="Tabima J.F."/>
            <person name="Weisberg A.J."/>
            <person name="Dantas Lopes L."/>
            <person name="Wiseman M.S."/>
            <person name="Wiseman M.S."/>
            <person name="Pupko T."/>
            <person name="Belcher M.S."/>
            <person name="Sechler A.J."/>
            <person name="Tancos M.A."/>
            <person name="Schroeder B.K."/>
            <person name="Murray T.D."/>
            <person name="Luster D.G."/>
            <person name="Schneider W.L."/>
            <person name="Rogers E."/>
            <person name="Andreote F.D."/>
            <person name="Grunwald N.J."/>
            <person name="Putnam M.L."/>
            <person name="Chang J.H."/>
        </authorList>
    </citation>
    <scope>NUCLEOTIDE SEQUENCE [LARGE SCALE GENOMIC DNA]</scope>
    <source>
        <strain evidence="1 2">DSM 15932</strain>
    </source>
</reference>
<name>A0A3T0T2H9_9MICO</name>
<evidence type="ECO:0000313" key="1">
    <source>
        <dbReference type="EMBL" id="AZZ52740.1"/>
    </source>
</evidence>
<protein>
    <submittedName>
        <fullName evidence="1">Uncharacterized protein</fullName>
    </submittedName>
</protein>
<dbReference type="KEGG" id="rfs:C1I64_12265"/>
<gene>
    <name evidence="1" type="ORF">C1I64_12265</name>
</gene>
<accession>A0A3T0T2H9</accession>
<dbReference type="AlphaFoldDB" id="A0A3T0T2H9"/>
<evidence type="ECO:0000313" key="2">
    <source>
        <dbReference type="Proteomes" id="UP000285317"/>
    </source>
</evidence>
<dbReference type="Proteomes" id="UP000285317">
    <property type="component" value="Chromosome"/>
</dbReference>